<dbReference type="GO" id="GO:0004057">
    <property type="term" value="F:arginyl-tRNA--protein transferase activity"/>
    <property type="evidence" value="ECO:0007669"/>
    <property type="project" value="InterPro"/>
</dbReference>
<name>A0A6S6U4N1_9GAMM</name>
<protein>
    <recommendedName>
        <fullName evidence="4">Aspartate/glutamate leucyltransferase</fullName>
        <ecNumber evidence="4">2.3.2.29</ecNumber>
    </recommendedName>
</protein>
<dbReference type="InterPro" id="IPR007471">
    <property type="entry name" value="N-end_Aminoacyl_Trfase_N"/>
</dbReference>
<evidence type="ECO:0000313" key="7">
    <source>
        <dbReference type="EMBL" id="CAA6826654.1"/>
    </source>
</evidence>
<dbReference type="EC" id="2.3.2.29" evidence="4"/>
<comment type="subcellular location">
    <subcellularLocation>
        <location evidence="4">Cytoplasm</location>
    </subcellularLocation>
</comment>
<comment type="catalytic activity">
    <reaction evidence="4">
        <text>N-terminal L-glutamyl-[protein] + L-leucyl-tRNA(Leu) = N-terminal L-leucyl-L-glutamyl-[protein] + tRNA(Leu) + H(+)</text>
        <dbReference type="Rhea" id="RHEA:50412"/>
        <dbReference type="Rhea" id="RHEA-COMP:9613"/>
        <dbReference type="Rhea" id="RHEA-COMP:9622"/>
        <dbReference type="Rhea" id="RHEA-COMP:12664"/>
        <dbReference type="Rhea" id="RHEA-COMP:12668"/>
        <dbReference type="ChEBI" id="CHEBI:15378"/>
        <dbReference type="ChEBI" id="CHEBI:64721"/>
        <dbReference type="ChEBI" id="CHEBI:78442"/>
        <dbReference type="ChEBI" id="CHEBI:78494"/>
        <dbReference type="ChEBI" id="CHEBI:133041"/>
        <dbReference type="EC" id="2.3.2.29"/>
    </reaction>
</comment>
<dbReference type="Pfam" id="PF04376">
    <property type="entry name" value="ATE_N"/>
    <property type="match status" value="1"/>
</dbReference>
<dbReference type="NCBIfam" id="NF002342">
    <property type="entry name" value="PRK01305.1-3"/>
    <property type="match status" value="1"/>
</dbReference>
<dbReference type="NCBIfam" id="NF002346">
    <property type="entry name" value="PRK01305.2-3"/>
    <property type="match status" value="1"/>
</dbReference>
<dbReference type="NCBIfam" id="NF002341">
    <property type="entry name" value="PRK01305.1-1"/>
    <property type="match status" value="1"/>
</dbReference>
<evidence type="ECO:0000256" key="4">
    <source>
        <dbReference type="HAMAP-Rule" id="MF_00689"/>
    </source>
</evidence>
<feature type="domain" description="N-end rule aminoacyl transferase C-terminal" evidence="6">
    <location>
        <begin position="114"/>
        <end position="227"/>
    </location>
</feature>
<dbReference type="PANTHER" id="PTHR21367:SF1">
    <property type="entry name" value="ARGINYL-TRNA--PROTEIN TRANSFERASE 1"/>
    <property type="match status" value="1"/>
</dbReference>
<dbReference type="HAMAP" id="MF_00689">
    <property type="entry name" value="Bpt"/>
    <property type="match status" value="1"/>
</dbReference>
<dbReference type="AlphaFoldDB" id="A0A6S6U4N1"/>
<dbReference type="GO" id="GO:0008914">
    <property type="term" value="F:leucyl-tRNA--protein transferase activity"/>
    <property type="evidence" value="ECO:0007669"/>
    <property type="project" value="UniProtKB-UniRule"/>
</dbReference>
<gene>
    <name evidence="4" type="primary">bpt</name>
    <name evidence="7" type="ORF">HELGO_WM24697</name>
</gene>
<organism evidence="7">
    <name type="scientific">uncultured Thiotrichaceae bacterium</name>
    <dbReference type="NCBI Taxonomy" id="298394"/>
    <lineage>
        <taxon>Bacteria</taxon>
        <taxon>Pseudomonadati</taxon>
        <taxon>Pseudomonadota</taxon>
        <taxon>Gammaproteobacteria</taxon>
        <taxon>Thiotrichales</taxon>
        <taxon>Thiotrichaceae</taxon>
        <taxon>environmental samples</taxon>
    </lineage>
</organism>
<comment type="similarity">
    <text evidence="4">Belongs to the R-transferase family. Bpt subfamily.</text>
</comment>
<evidence type="ECO:0000256" key="2">
    <source>
        <dbReference type="ARBA" id="ARBA00022679"/>
    </source>
</evidence>
<sequence>MQSIIYMESLQPLQFFSTAQFPCSYIPGRIARNCVIDPDFDMDNKVYADLIKCGFRRSGSQVYRPQCAPCKECISTRIIVDEYMPNRSQRRNWKKNYSEVTVLVNDQGFKEEYRELYEQYVQDRHANTSTDGVEEFFGSEWCNTHYLEFHWDKRLIGVAVVDVLENELSAVYTLFEPGIGNKIGLGTFAIMWELEYAKTLKKKYLYPGYWIEDCKKMNYKTNFKPIEGYVDGYWRMLKK</sequence>
<feature type="domain" description="N-end aminoacyl transferase N-terminal" evidence="5">
    <location>
        <begin position="22"/>
        <end position="91"/>
    </location>
</feature>
<dbReference type="GO" id="GO:0005737">
    <property type="term" value="C:cytoplasm"/>
    <property type="evidence" value="ECO:0007669"/>
    <property type="project" value="UniProtKB-SubCell"/>
</dbReference>
<comment type="catalytic activity">
    <reaction evidence="4">
        <text>N-terminal L-aspartyl-[protein] + L-leucyl-tRNA(Leu) = N-terminal L-leucyl-L-aspartyl-[protein] + tRNA(Leu) + H(+)</text>
        <dbReference type="Rhea" id="RHEA:50420"/>
        <dbReference type="Rhea" id="RHEA-COMP:9613"/>
        <dbReference type="Rhea" id="RHEA-COMP:9622"/>
        <dbReference type="Rhea" id="RHEA-COMP:12669"/>
        <dbReference type="Rhea" id="RHEA-COMP:12674"/>
        <dbReference type="ChEBI" id="CHEBI:15378"/>
        <dbReference type="ChEBI" id="CHEBI:64720"/>
        <dbReference type="ChEBI" id="CHEBI:78442"/>
        <dbReference type="ChEBI" id="CHEBI:78494"/>
        <dbReference type="ChEBI" id="CHEBI:133042"/>
        <dbReference type="EC" id="2.3.2.29"/>
    </reaction>
</comment>
<keyword evidence="3 4" id="KW-0012">Acyltransferase</keyword>
<evidence type="ECO:0000259" key="5">
    <source>
        <dbReference type="Pfam" id="PF04376"/>
    </source>
</evidence>
<dbReference type="InterPro" id="IPR017138">
    <property type="entry name" value="Asp_Glu_LeuTrfase"/>
</dbReference>
<evidence type="ECO:0000256" key="3">
    <source>
        <dbReference type="ARBA" id="ARBA00023315"/>
    </source>
</evidence>
<evidence type="ECO:0000256" key="1">
    <source>
        <dbReference type="ARBA" id="ARBA00022490"/>
    </source>
</evidence>
<keyword evidence="2 4" id="KW-0808">Transferase</keyword>
<dbReference type="SUPFAM" id="SSF55729">
    <property type="entry name" value="Acyl-CoA N-acyltransferases (Nat)"/>
    <property type="match status" value="1"/>
</dbReference>
<dbReference type="PIRSF" id="PIRSF037208">
    <property type="entry name" value="ATE_pro_prd"/>
    <property type="match status" value="1"/>
</dbReference>
<dbReference type="PANTHER" id="PTHR21367">
    <property type="entry name" value="ARGININE-TRNA-PROTEIN TRANSFERASE 1"/>
    <property type="match status" value="1"/>
</dbReference>
<dbReference type="GO" id="GO:0071596">
    <property type="term" value="P:ubiquitin-dependent protein catabolic process via the N-end rule pathway"/>
    <property type="evidence" value="ECO:0007669"/>
    <property type="project" value="InterPro"/>
</dbReference>
<dbReference type="EMBL" id="CACVAY010000135">
    <property type="protein sequence ID" value="CAA6826654.1"/>
    <property type="molecule type" value="Genomic_DNA"/>
</dbReference>
<dbReference type="Pfam" id="PF04377">
    <property type="entry name" value="ATE_C"/>
    <property type="match status" value="1"/>
</dbReference>
<evidence type="ECO:0000259" key="6">
    <source>
        <dbReference type="Pfam" id="PF04377"/>
    </source>
</evidence>
<reference evidence="7" key="1">
    <citation type="submission" date="2020-01" db="EMBL/GenBank/DDBJ databases">
        <authorList>
            <person name="Meier V. D."/>
            <person name="Meier V D."/>
        </authorList>
    </citation>
    <scope>NUCLEOTIDE SEQUENCE</scope>
    <source>
        <strain evidence="7">HLG_WM_MAG_07</strain>
    </source>
</reference>
<comment type="function">
    <text evidence="4">Functions in the N-end rule pathway of protein degradation where it conjugates Leu from its aminoacyl-tRNA to the N-termini of proteins containing an N-terminal aspartate or glutamate.</text>
</comment>
<accession>A0A6S6U4N1</accession>
<dbReference type="InterPro" id="IPR007472">
    <property type="entry name" value="N-end_Aminoacyl_Trfase_C"/>
</dbReference>
<dbReference type="InterPro" id="IPR030700">
    <property type="entry name" value="N-end_Aminoacyl_Trfase"/>
</dbReference>
<dbReference type="InterPro" id="IPR016181">
    <property type="entry name" value="Acyl_CoA_acyltransferase"/>
</dbReference>
<proteinExistence type="inferred from homology"/>
<keyword evidence="1 4" id="KW-0963">Cytoplasm</keyword>